<sequence>MSTRKSLARFAGLILGAFLYSTSITAFAAEEMVSVSIHGVNYSADDFTYVVEDPRNSKNIGGGEIVGPFEAGGIVCCYELPKDWRSGIQIKVNVKFQSRINSSLPASKGQYSETVEVPPYVDGKPGELWVVRAADGKISVVSSDYSPNHPKWPGSIKNWPQPSLEYKRYRWRLYVHEANKDLVAANRVLENLKQPTPDFLKEQWDYDSKYNKNKISKFSGPDDEKYLTSLRERFTAFKQRSEQETATLEKNKP</sequence>
<keyword evidence="1" id="KW-0732">Signal</keyword>
<accession>A0A7X4GZP6</accession>
<evidence type="ECO:0000313" key="3">
    <source>
        <dbReference type="Proteomes" id="UP000469734"/>
    </source>
</evidence>
<gene>
    <name evidence="2" type="ORF">GTP56_10730</name>
</gene>
<organism evidence="2 3">
    <name type="scientific">Duganella margarita</name>
    <dbReference type="NCBI Taxonomy" id="2692170"/>
    <lineage>
        <taxon>Bacteria</taxon>
        <taxon>Pseudomonadati</taxon>
        <taxon>Pseudomonadota</taxon>
        <taxon>Betaproteobacteria</taxon>
        <taxon>Burkholderiales</taxon>
        <taxon>Oxalobacteraceae</taxon>
        <taxon>Telluria group</taxon>
        <taxon>Duganella</taxon>
    </lineage>
</organism>
<dbReference type="Proteomes" id="UP000469734">
    <property type="component" value="Unassembled WGS sequence"/>
</dbReference>
<name>A0A7X4GZP6_9BURK</name>
<reference evidence="2 3" key="1">
    <citation type="submission" date="2019-12" db="EMBL/GenBank/DDBJ databases">
        <title>Novel species isolated from a subtropical stream in China.</title>
        <authorList>
            <person name="Lu H."/>
        </authorList>
    </citation>
    <scope>NUCLEOTIDE SEQUENCE [LARGE SCALE GENOMIC DNA]</scope>
    <source>
        <strain evidence="2 3">FT134W</strain>
    </source>
</reference>
<evidence type="ECO:0000256" key="1">
    <source>
        <dbReference type="SAM" id="SignalP"/>
    </source>
</evidence>
<feature type="chain" id="PRO_5031195491" evidence="1">
    <location>
        <begin position="29"/>
        <end position="253"/>
    </location>
</feature>
<protein>
    <submittedName>
        <fullName evidence="2">DUF3304 domain-containing protein</fullName>
    </submittedName>
</protein>
<proteinExistence type="predicted"/>
<dbReference type="AlphaFoldDB" id="A0A7X4GZP6"/>
<dbReference type="Pfam" id="PF11745">
    <property type="entry name" value="DUF3304"/>
    <property type="match status" value="1"/>
</dbReference>
<comment type="caution">
    <text evidence="2">The sequence shown here is derived from an EMBL/GenBank/DDBJ whole genome shotgun (WGS) entry which is preliminary data.</text>
</comment>
<evidence type="ECO:0000313" key="2">
    <source>
        <dbReference type="EMBL" id="MYM72672.1"/>
    </source>
</evidence>
<feature type="signal peptide" evidence="1">
    <location>
        <begin position="1"/>
        <end position="28"/>
    </location>
</feature>
<dbReference type="RefSeq" id="WP_161050082.1">
    <property type="nucleotide sequence ID" value="NZ_WWCR01000009.1"/>
</dbReference>
<dbReference type="EMBL" id="WWCR01000009">
    <property type="protein sequence ID" value="MYM72672.1"/>
    <property type="molecule type" value="Genomic_DNA"/>
</dbReference>
<dbReference type="InterPro" id="IPR021733">
    <property type="entry name" value="DUF3304"/>
</dbReference>